<dbReference type="Proteomes" id="UP001501565">
    <property type="component" value="Unassembled WGS sequence"/>
</dbReference>
<evidence type="ECO:0000313" key="4">
    <source>
        <dbReference type="EMBL" id="GAA3929649.1"/>
    </source>
</evidence>
<keyword evidence="1" id="KW-0479">Metal-binding</keyword>
<name>A0ABP7MTJ5_9GAMM</name>
<dbReference type="PANTHER" id="PTHR35303:SF5">
    <property type="entry name" value="OS02G0197800 PROTEIN"/>
    <property type="match status" value="1"/>
</dbReference>
<dbReference type="RefSeq" id="WP_344799150.1">
    <property type="nucleotide sequence ID" value="NZ_BAABBN010000007.1"/>
</dbReference>
<keyword evidence="5" id="KW-1185">Reference proteome</keyword>
<gene>
    <name evidence="4" type="ORF">GCM10022277_27780</name>
</gene>
<evidence type="ECO:0000256" key="1">
    <source>
        <dbReference type="ARBA" id="ARBA00022723"/>
    </source>
</evidence>
<dbReference type="Pfam" id="PF06155">
    <property type="entry name" value="GBBH-like_N"/>
    <property type="match status" value="1"/>
</dbReference>
<reference evidence="5" key="1">
    <citation type="journal article" date="2019" name="Int. J. Syst. Evol. Microbiol.">
        <title>The Global Catalogue of Microorganisms (GCM) 10K type strain sequencing project: providing services to taxonomists for standard genome sequencing and annotation.</title>
        <authorList>
            <consortium name="The Broad Institute Genomics Platform"/>
            <consortium name="The Broad Institute Genome Sequencing Center for Infectious Disease"/>
            <person name="Wu L."/>
            <person name="Ma J."/>
        </authorList>
    </citation>
    <scope>NUCLEOTIDE SEQUENCE [LARGE SCALE GENOMIC DNA]</scope>
    <source>
        <strain evidence="5">JCM 17551</strain>
    </source>
</reference>
<evidence type="ECO:0000256" key="2">
    <source>
        <dbReference type="ARBA" id="ARBA00023004"/>
    </source>
</evidence>
<feature type="domain" description="Gamma-butyrobetaine hydroxylase-like N-terminal" evidence="3">
    <location>
        <begin position="7"/>
        <end position="89"/>
    </location>
</feature>
<accession>A0ABP7MTJ5</accession>
<evidence type="ECO:0000313" key="5">
    <source>
        <dbReference type="Proteomes" id="UP001501565"/>
    </source>
</evidence>
<protein>
    <submittedName>
        <fullName evidence="4">DUF971 domain-containing protein</fullName>
    </submittedName>
</protein>
<sequence length="123" mass="14336">MLKPVKIHYRKNAKSLLLTYPEQEYALSAEFLRVHSPSAEVRGHGHQGAILQVEKQDVGILLIEPIGNYALKFTFDDEHDSGIYTWEYLKDLCENHDKYWNEYLQALKKSGQKRQSNLIFKAK</sequence>
<dbReference type="PANTHER" id="PTHR35303">
    <property type="entry name" value="OS02G0197800 PROTEIN"/>
    <property type="match status" value="1"/>
</dbReference>
<keyword evidence="2" id="KW-0408">Iron</keyword>
<dbReference type="EMBL" id="BAABBN010000007">
    <property type="protein sequence ID" value="GAA3929649.1"/>
    <property type="molecule type" value="Genomic_DNA"/>
</dbReference>
<proteinExistence type="predicted"/>
<comment type="caution">
    <text evidence="4">The sequence shown here is derived from an EMBL/GenBank/DDBJ whole genome shotgun (WGS) entry which is preliminary data.</text>
</comment>
<dbReference type="Gene3D" id="3.30.2020.30">
    <property type="match status" value="1"/>
</dbReference>
<evidence type="ECO:0000259" key="3">
    <source>
        <dbReference type="Pfam" id="PF06155"/>
    </source>
</evidence>
<organism evidence="4 5">
    <name type="scientific">Litoribacillus peritrichatus</name>
    <dbReference type="NCBI Taxonomy" id="718191"/>
    <lineage>
        <taxon>Bacteria</taxon>
        <taxon>Pseudomonadati</taxon>
        <taxon>Pseudomonadota</taxon>
        <taxon>Gammaproteobacteria</taxon>
        <taxon>Oceanospirillales</taxon>
        <taxon>Oceanospirillaceae</taxon>
        <taxon>Litoribacillus</taxon>
    </lineage>
</organism>
<dbReference type="InterPro" id="IPR038492">
    <property type="entry name" value="GBBH-like_N_sf"/>
</dbReference>
<dbReference type="InterPro" id="IPR010376">
    <property type="entry name" value="GBBH-like_N"/>
</dbReference>